<reference evidence="6 7" key="1">
    <citation type="submission" date="2019-07" db="EMBL/GenBank/DDBJ databases">
        <title>Annotation for the trematode Paragonimus westermani.</title>
        <authorList>
            <person name="Choi Y.-J."/>
        </authorList>
    </citation>
    <scope>NUCLEOTIDE SEQUENCE [LARGE SCALE GENOMIC DNA]</scope>
    <source>
        <strain evidence="6">180907_Pwestermani</strain>
    </source>
</reference>
<dbReference type="PANTHER" id="PTHR12788">
    <property type="entry name" value="PROTEIN-TYROSINE SULFOTRANSFERASE 2"/>
    <property type="match status" value="1"/>
</dbReference>
<gene>
    <name evidence="6" type="ORF">P879_07604</name>
</gene>
<dbReference type="PANTHER" id="PTHR12788:SF10">
    <property type="entry name" value="PROTEIN-TYROSINE SULFOTRANSFERASE"/>
    <property type="match status" value="1"/>
</dbReference>
<dbReference type="OrthoDB" id="545675at2759"/>
<evidence type="ECO:0000313" key="6">
    <source>
        <dbReference type="EMBL" id="KAF8563682.1"/>
    </source>
</evidence>
<comment type="catalytic activity">
    <reaction evidence="4 5">
        <text>L-tyrosyl-[protein] + 3'-phosphoadenylyl sulfate = O-sulfo-L-tyrosine-[protein] + adenosine 3',5'-bisphosphate + H(+)</text>
        <dbReference type="Rhea" id="RHEA:16801"/>
        <dbReference type="Rhea" id="RHEA-COMP:10136"/>
        <dbReference type="Rhea" id="RHEA-COMP:11688"/>
        <dbReference type="ChEBI" id="CHEBI:15378"/>
        <dbReference type="ChEBI" id="CHEBI:46858"/>
        <dbReference type="ChEBI" id="CHEBI:58339"/>
        <dbReference type="ChEBI" id="CHEBI:58343"/>
        <dbReference type="ChEBI" id="CHEBI:65286"/>
        <dbReference type="EC" id="2.8.2.20"/>
    </reaction>
</comment>
<organism evidence="6 7">
    <name type="scientific">Paragonimus westermani</name>
    <dbReference type="NCBI Taxonomy" id="34504"/>
    <lineage>
        <taxon>Eukaryota</taxon>
        <taxon>Metazoa</taxon>
        <taxon>Spiralia</taxon>
        <taxon>Lophotrochozoa</taxon>
        <taxon>Platyhelminthes</taxon>
        <taxon>Trematoda</taxon>
        <taxon>Digenea</taxon>
        <taxon>Plagiorchiida</taxon>
        <taxon>Troglotremata</taxon>
        <taxon>Troglotrematidae</taxon>
        <taxon>Paragonimus</taxon>
    </lineage>
</organism>
<dbReference type="Gene3D" id="3.40.50.300">
    <property type="entry name" value="P-loop containing nucleotide triphosphate hydrolases"/>
    <property type="match status" value="1"/>
</dbReference>
<dbReference type="SUPFAM" id="SSF52540">
    <property type="entry name" value="P-loop containing nucleoside triphosphate hydrolases"/>
    <property type="match status" value="1"/>
</dbReference>
<proteinExistence type="inferred from homology"/>
<comment type="function">
    <text evidence="5">Catalyzes the O-sulfation of tyrosine residues within acidic motifs of polypeptides, using 3'-phosphoadenylyl sulfate (PAPS) as cosubstrate.</text>
</comment>
<evidence type="ECO:0000256" key="5">
    <source>
        <dbReference type="RuleBase" id="RU365018"/>
    </source>
</evidence>
<keyword evidence="7" id="KW-1185">Reference proteome</keyword>
<dbReference type="GO" id="GO:0008476">
    <property type="term" value="F:protein-tyrosine sulfotransferase activity"/>
    <property type="evidence" value="ECO:0007669"/>
    <property type="project" value="UniProtKB-EC"/>
</dbReference>
<dbReference type="GO" id="GO:0005794">
    <property type="term" value="C:Golgi apparatus"/>
    <property type="evidence" value="ECO:0007669"/>
    <property type="project" value="TreeGrafter"/>
</dbReference>
<dbReference type="Proteomes" id="UP000699462">
    <property type="component" value="Unassembled WGS sequence"/>
</dbReference>
<sequence>MRVLLDAHPWINCGAEPMIILHLLEKRAEMIRLHLERAKKANIYPTALNKATAAFIFEMATNMVSEAKIYCQKQPWLFMYLDFLSAVFPQAKFVHMLRDGRAVVASTIERRFYSGYTANNPHDGIKEWDRNVRTMLGNCQKIGPERCYTVWYEKLVMDPEKEMRDVLAFLEVPWDPIVLRHETVLSNISYLSPFEASTMQVKRPIHIESLFKWASSNSSLPSWLVKNATEYSPLLNQLGYKNVGSPPDYRKLPAAVPIII</sequence>
<dbReference type="EC" id="2.8.2.20" evidence="2 5"/>
<comment type="similarity">
    <text evidence="1 5">Belongs to the protein sulfotransferase family.</text>
</comment>
<accession>A0A8T0D835</accession>
<protein>
    <recommendedName>
        <fullName evidence="2 5">Protein-tyrosine sulfotransferase</fullName>
        <ecNumber evidence="2 5">2.8.2.20</ecNumber>
    </recommendedName>
</protein>
<name>A0A8T0D835_9TREM</name>
<dbReference type="EMBL" id="JTDF01011066">
    <property type="protein sequence ID" value="KAF8563682.1"/>
    <property type="molecule type" value="Genomic_DNA"/>
</dbReference>
<evidence type="ECO:0000256" key="4">
    <source>
        <dbReference type="ARBA" id="ARBA00048460"/>
    </source>
</evidence>
<comment type="caution">
    <text evidence="6">The sequence shown here is derived from an EMBL/GenBank/DDBJ whole genome shotgun (WGS) entry which is preliminary data.</text>
</comment>
<dbReference type="Pfam" id="PF13469">
    <property type="entry name" value="Sulfotransfer_3"/>
    <property type="match status" value="1"/>
</dbReference>
<dbReference type="InterPro" id="IPR027417">
    <property type="entry name" value="P-loop_NTPase"/>
</dbReference>
<evidence type="ECO:0000313" key="7">
    <source>
        <dbReference type="Proteomes" id="UP000699462"/>
    </source>
</evidence>
<dbReference type="InterPro" id="IPR026634">
    <property type="entry name" value="TPST-like"/>
</dbReference>
<evidence type="ECO:0000256" key="1">
    <source>
        <dbReference type="ARBA" id="ARBA00009988"/>
    </source>
</evidence>
<evidence type="ECO:0000256" key="2">
    <source>
        <dbReference type="ARBA" id="ARBA00013262"/>
    </source>
</evidence>
<keyword evidence="3 5" id="KW-0808">Transferase</keyword>
<evidence type="ECO:0000256" key="3">
    <source>
        <dbReference type="ARBA" id="ARBA00022679"/>
    </source>
</evidence>
<dbReference type="AlphaFoldDB" id="A0A8T0D835"/>